<feature type="domain" description="M152 N-terminal" evidence="2">
    <location>
        <begin position="56"/>
        <end position="186"/>
    </location>
</feature>
<protein>
    <submittedName>
        <fullName evidence="3">Membrane protein a151</fullName>
    </submittedName>
</protein>
<reference evidence="3" key="1">
    <citation type="submission" date="2022-09" db="EMBL/GenBank/DDBJ databases">
        <authorList>
            <person name="Vucak M."/>
            <person name="Davison A.J."/>
        </authorList>
    </citation>
    <scope>NUCLEOTIDE SEQUENCE</scope>
    <source>
        <strain evidence="3">Mnat29</strain>
    </source>
</reference>
<accession>A0A9Y1IL22</accession>
<proteinExistence type="predicted"/>
<dbReference type="Gene3D" id="3.30.500.30">
    <property type="match status" value="1"/>
</dbReference>
<dbReference type="Pfam" id="PF22158">
    <property type="entry name" value="M157_N_1"/>
    <property type="match status" value="1"/>
</dbReference>
<evidence type="ECO:0000259" key="2">
    <source>
        <dbReference type="Pfam" id="PF22158"/>
    </source>
</evidence>
<sequence length="371" mass="42094">MIRYVIRVLALYLVPSPSAANVNTEDFSHRNLCDPLTLSFTVLNVGPTGHMISVASISGTVPLLSIEVDGSLLTTKWLFLTPANPEIIFLKLQQPHLQKVRQFIGYNNTVLSVRYECHFSSVSFCGISYSEDFKLILEFNRHGKHHLSTFGNGDKIKSLASGAGVAEFLNHASSIDERWSVICENISRISTPEYVVGSFRRINTSSLVCEMRSPSPIKFWLVIHTLGATVWESLQSTFNNAESNVSLTISTNESNLTCVIYSILGWNISLPLRKNNVSWTPPRDVNLTTMTEDHNVERNITLSDNIDTNETVKVYNTKLFYYLLAPAFLLILTVICFIFKHKFRLLFMELVATRYRNRNWSLSRTIDHMML</sequence>
<evidence type="ECO:0000313" key="3">
    <source>
        <dbReference type="EMBL" id="WEG68864.1"/>
    </source>
</evidence>
<name>A0A9Y1IL22_9BETA</name>
<gene>
    <name evidence="3" type="primary">a151</name>
</gene>
<organism evidence="3">
    <name type="scientific">Mastomys natalensis cytomegalovirus 1</name>
    <dbReference type="NCBI Taxonomy" id="2973541"/>
    <lineage>
        <taxon>Viruses</taxon>
        <taxon>Duplodnaviria</taxon>
        <taxon>Heunggongvirae</taxon>
        <taxon>Peploviricota</taxon>
        <taxon>Herviviricetes</taxon>
        <taxon>Herpesvirales</taxon>
        <taxon>Orthoherpesviridae</taxon>
        <taxon>Betaherpesvirinae</taxon>
        <taxon>Muromegalovirus</taxon>
    </lineage>
</organism>
<dbReference type="InterPro" id="IPR054048">
    <property type="entry name" value="M152_N"/>
</dbReference>
<evidence type="ECO:0000256" key="1">
    <source>
        <dbReference type="SAM" id="Phobius"/>
    </source>
</evidence>
<feature type="transmembrane region" description="Helical" evidence="1">
    <location>
        <begin position="319"/>
        <end position="339"/>
    </location>
</feature>
<reference evidence="3" key="2">
    <citation type="submission" date="2023-06" db="EMBL/GenBank/DDBJ databases">
        <title>Isolation and genome sequencing of cytomegaloviruses from Natal multimammate mice (Mastomys natalensis).</title>
        <authorList>
            <person name="Jarvis M.A."/>
            <person name="Davison A.J."/>
        </authorList>
    </citation>
    <scope>NUCLEOTIDE SEQUENCE</scope>
    <source>
        <strain evidence="3">Mnat29</strain>
    </source>
</reference>
<keyword evidence="1" id="KW-0812">Transmembrane</keyword>
<keyword evidence="1" id="KW-1133">Transmembrane helix</keyword>
<keyword evidence="1" id="KW-0472">Membrane</keyword>
<dbReference type="EMBL" id="OP429121">
    <property type="protein sequence ID" value="WEG68864.1"/>
    <property type="molecule type" value="Genomic_DNA"/>
</dbReference>